<proteinExistence type="inferred from homology"/>
<dbReference type="GO" id="GO:0005886">
    <property type="term" value="C:plasma membrane"/>
    <property type="evidence" value="ECO:0007669"/>
    <property type="project" value="UniProtKB-SubCell"/>
</dbReference>
<reference evidence="9 10" key="1">
    <citation type="journal article" date="2019" name="Nat. Microbiol.">
        <title>Mediterranean grassland soil C-N compound turnover is dependent on rainfall and depth, and is mediated by genomically divergent microorganisms.</title>
        <authorList>
            <person name="Diamond S."/>
            <person name="Andeer P.F."/>
            <person name="Li Z."/>
            <person name="Crits-Christoph A."/>
            <person name="Burstein D."/>
            <person name="Anantharaman K."/>
            <person name="Lane K.R."/>
            <person name="Thomas B.C."/>
            <person name="Pan C."/>
            <person name="Northen T.R."/>
            <person name="Banfield J.F."/>
        </authorList>
    </citation>
    <scope>NUCLEOTIDE SEQUENCE [LARGE SCALE GENOMIC DNA]</scope>
    <source>
        <strain evidence="9">NP_2</strain>
    </source>
</reference>
<comment type="caution">
    <text evidence="9">The sequence shown here is derived from an EMBL/GenBank/DDBJ whole genome shotgun (WGS) entry which is preliminary data.</text>
</comment>
<evidence type="ECO:0000256" key="1">
    <source>
        <dbReference type="ARBA" id="ARBA00004651"/>
    </source>
</evidence>
<keyword evidence="2 7" id="KW-0813">Transport</keyword>
<dbReference type="GO" id="GO:0055085">
    <property type="term" value="P:transmembrane transport"/>
    <property type="evidence" value="ECO:0007669"/>
    <property type="project" value="InterPro"/>
</dbReference>
<evidence type="ECO:0000256" key="6">
    <source>
        <dbReference type="ARBA" id="ARBA00023136"/>
    </source>
</evidence>
<evidence type="ECO:0000256" key="2">
    <source>
        <dbReference type="ARBA" id="ARBA00022448"/>
    </source>
</evidence>
<evidence type="ECO:0000313" key="9">
    <source>
        <dbReference type="EMBL" id="TMI98852.1"/>
    </source>
</evidence>
<dbReference type="PROSITE" id="PS50928">
    <property type="entry name" value="ABC_TM1"/>
    <property type="match status" value="1"/>
</dbReference>
<name>A0A537KT03_9BACT</name>
<dbReference type="Proteomes" id="UP000318661">
    <property type="component" value="Unassembled WGS sequence"/>
</dbReference>
<keyword evidence="6 7" id="KW-0472">Membrane</keyword>
<comment type="subcellular location">
    <subcellularLocation>
        <location evidence="1 7">Cell membrane</location>
        <topology evidence="1 7">Multi-pass membrane protein</topology>
    </subcellularLocation>
</comment>
<evidence type="ECO:0000259" key="8">
    <source>
        <dbReference type="PROSITE" id="PS50928"/>
    </source>
</evidence>
<evidence type="ECO:0000313" key="10">
    <source>
        <dbReference type="Proteomes" id="UP000318661"/>
    </source>
</evidence>
<keyword evidence="4 7" id="KW-0812">Transmembrane</keyword>
<sequence length="260" mass="28773">LRKYGLDQPLWVQYGRYVWQALHGDFGIPYQSPTETVVALLARVWPVTLLLGAVVVGISFTLGLGLGILAAMRHNTWLDNLLTSLATLGMTVPNFVIAIWLIYILSIRAHWLPTGGWGEARLLIMPAVAYSLQPLAVVARYTRVAVLEAMSGDYVRTALAKGLSPAQVVVRHVLRNALIPIVTLLGPMIPDLFTGSIFIEFTFRIPGLGKFFVTSIFQRDYPMIMATVLLVAVLWSLTYLASDVLYVLIDPRVRLGARGR</sequence>
<accession>A0A537KT03</accession>
<evidence type="ECO:0000256" key="5">
    <source>
        <dbReference type="ARBA" id="ARBA00022989"/>
    </source>
</evidence>
<feature type="transmembrane region" description="Helical" evidence="7">
    <location>
        <begin position="123"/>
        <end position="141"/>
    </location>
</feature>
<dbReference type="InterPro" id="IPR000515">
    <property type="entry name" value="MetI-like"/>
</dbReference>
<dbReference type="CDD" id="cd06261">
    <property type="entry name" value="TM_PBP2"/>
    <property type="match status" value="1"/>
</dbReference>
<feature type="transmembrane region" description="Helical" evidence="7">
    <location>
        <begin position="44"/>
        <end position="69"/>
    </location>
</feature>
<keyword evidence="3" id="KW-1003">Cell membrane</keyword>
<keyword evidence="5 7" id="KW-1133">Transmembrane helix</keyword>
<dbReference type="SUPFAM" id="SSF161098">
    <property type="entry name" value="MetI-like"/>
    <property type="match status" value="1"/>
</dbReference>
<organism evidence="9 10">
    <name type="scientific">Candidatus Segetimicrobium genomatis</name>
    <dbReference type="NCBI Taxonomy" id="2569760"/>
    <lineage>
        <taxon>Bacteria</taxon>
        <taxon>Bacillati</taxon>
        <taxon>Candidatus Sysuimicrobiota</taxon>
        <taxon>Candidatus Sysuimicrobiia</taxon>
        <taxon>Candidatus Sysuimicrobiales</taxon>
        <taxon>Candidatus Segetimicrobiaceae</taxon>
        <taxon>Candidatus Segetimicrobium</taxon>
    </lineage>
</organism>
<dbReference type="AlphaFoldDB" id="A0A537KT03"/>
<protein>
    <submittedName>
        <fullName evidence="9">ABC transporter permease</fullName>
    </submittedName>
</protein>
<feature type="transmembrane region" description="Helical" evidence="7">
    <location>
        <begin position="177"/>
        <end position="203"/>
    </location>
</feature>
<dbReference type="Gene3D" id="1.10.3720.10">
    <property type="entry name" value="MetI-like"/>
    <property type="match status" value="1"/>
</dbReference>
<dbReference type="EMBL" id="VBAJ01000390">
    <property type="protein sequence ID" value="TMI98852.1"/>
    <property type="molecule type" value="Genomic_DNA"/>
</dbReference>
<comment type="similarity">
    <text evidence="7">Belongs to the binding-protein-dependent transport system permease family.</text>
</comment>
<evidence type="ECO:0000256" key="3">
    <source>
        <dbReference type="ARBA" id="ARBA00022475"/>
    </source>
</evidence>
<feature type="transmembrane region" description="Helical" evidence="7">
    <location>
        <begin position="81"/>
        <end position="103"/>
    </location>
</feature>
<feature type="non-terminal residue" evidence="9">
    <location>
        <position position="1"/>
    </location>
</feature>
<dbReference type="InterPro" id="IPR035906">
    <property type="entry name" value="MetI-like_sf"/>
</dbReference>
<dbReference type="Pfam" id="PF00528">
    <property type="entry name" value="BPD_transp_1"/>
    <property type="match status" value="1"/>
</dbReference>
<feature type="transmembrane region" description="Helical" evidence="7">
    <location>
        <begin position="223"/>
        <end position="249"/>
    </location>
</feature>
<feature type="domain" description="ABC transmembrane type-1" evidence="8">
    <location>
        <begin position="45"/>
        <end position="246"/>
    </location>
</feature>
<gene>
    <name evidence="9" type="ORF">E6G99_13610</name>
</gene>
<evidence type="ECO:0000256" key="4">
    <source>
        <dbReference type="ARBA" id="ARBA00022692"/>
    </source>
</evidence>
<dbReference type="PANTHER" id="PTHR30465:SF74">
    <property type="entry name" value="OLIGOPEPTIDE TRANSPORT SYSTEM PERMEASE PROTEIN OPPB"/>
    <property type="match status" value="1"/>
</dbReference>
<evidence type="ECO:0000256" key="7">
    <source>
        <dbReference type="RuleBase" id="RU363032"/>
    </source>
</evidence>
<dbReference type="PANTHER" id="PTHR30465">
    <property type="entry name" value="INNER MEMBRANE ABC TRANSPORTER"/>
    <property type="match status" value="1"/>
</dbReference>